<protein>
    <submittedName>
        <fullName evidence="2">Uncharacterized protein</fullName>
    </submittedName>
</protein>
<evidence type="ECO:0000256" key="1">
    <source>
        <dbReference type="SAM" id="MobiDB-lite"/>
    </source>
</evidence>
<dbReference type="Proteomes" id="UP001482620">
    <property type="component" value="Unassembled WGS sequence"/>
</dbReference>
<feature type="region of interest" description="Disordered" evidence="1">
    <location>
        <begin position="26"/>
        <end position="46"/>
    </location>
</feature>
<name>A0ABV0SMI0_9TELE</name>
<dbReference type="EMBL" id="JAHRIQ010001485">
    <property type="protein sequence ID" value="MEQ2221480.1"/>
    <property type="molecule type" value="Genomic_DNA"/>
</dbReference>
<comment type="caution">
    <text evidence="2">The sequence shown here is derived from an EMBL/GenBank/DDBJ whole genome shotgun (WGS) entry which is preliminary data.</text>
</comment>
<organism evidence="2 3">
    <name type="scientific">Ilyodon furcidens</name>
    <name type="common">goldbreast splitfin</name>
    <dbReference type="NCBI Taxonomy" id="33524"/>
    <lineage>
        <taxon>Eukaryota</taxon>
        <taxon>Metazoa</taxon>
        <taxon>Chordata</taxon>
        <taxon>Craniata</taxon>
        <taxon>Vertebrata</taxon>
        <taxon>Euteleostomi</taxon>
        <taxon>Actinopterygii</taxon>
        <taxon>Neopterygii</taxon>
        <taxon>Teleostei</taxon>
        <taxon>Neoteleostei</taxon>
        <taxon>Acanthomorphata</taxon>
        <taxon>Ovalentaria</taxon>
        <taxon>Atherinomorphae</taxon>
        <taxon>Cyprinodontiformes</taxon>
        <taxon>Goodeidae</taxon>
        <taxon>Ilyodon</taxon>
    </lineage>
</organism>
<accession>A0ABV0SMI0</accession>
<evidence type="ECO:0000313" key="2">
    <source>
        <dbReference type="EMBL" id="MEQ2221480.1"/>
    </source>
</evidence>
<reference evidence="2 3" key="1">
    <citation type="submission" date="2021-06" db="EMBL/GenBank/DDBJ databases">
        <authorList>
            <person name="Palmer J.M."/>
        </authorList>
    </citation>
    <scope>NUCLEOTIDE SEQUENCE [LARGE SCALE GENOMIC DNA]</scope>
    <source>
        <strain evidence="3">if_2019</strain>
        <tissue evidence="2">Muscle</tissue>
    </source>
</reference>
<proteinExistence type="predicted"/>
<keyword evidence="3" id="KW-1185">Reference proteome</keyword>
<evidence type="ECO:0000313" key="3">
    <source>
        <dbReference type="Proteomes" id="UP001482620"/>
    </source>
</evidence>
<feature type="non-terminal residue" evidence="2">
    <location>
        <position position="1"/>
    </location>
</feature>
<sequence>VSEDWSLSHFLTCGLTVKLPAEETVHAAEKKAHRGNKDPHRLPNNRDHKWKMILQLTDNSECENDSAEMEAVSMQNPAFPTLHMPSPK</sequence>
<gene>
    <name evidence="2" type="ORF">ILYODFUR_016360</name>
</gene>